<sequence length="64" mass="6422">MQFSVVSLLALFTAAMAAPIDGAVVGDLQTRQTTGPKVEEAAMRNDEDGGIVKFSNPGGAAGAA</sequence>
<accession>A0A8H4PQJ6</accession>
<feature type="signal peptide" evidence="1">
    <location>
        <begin position="1"/>
        <end position="17"/>
    </location>
</feature>
<dbReference type="EMBL" id="JAAVMX010000005">
    <property type="protein sequence ID" value="KAF4508546.1"/>
    <property type="molecule type" value="Genomic_DNA"/>
</dbReference>
<protein>
    <submittedName>
        <fullName evidence="2">Uncharacterized protein</fullName>
    </submittedName>
</protein>
<feature type="chain" id="PRO_5034982184" evidence="1">
    <location>
        <begin position="18"/>
        <end position="64"/>
    </location>
</feature>
<evidence type="ECO:0000313" key="3">
    <source>
        <dbReference type="Proteomes" id="UP000557566"/>
    </source>
</evidence>
<evidence type="ECO:0000256" key="1">
    <source>
        <dbReference type="SAM" id="SignalP"/>
    </source>
</evidence>
<organism evidence="2 3">
    <name type="scientific">Ophiocordyceps sinensis</name>
    <dbReference type="NCBI Taxonomy" id="72228"/>
    <lineage>
        <taxon>Eukaryota</taxon>
        <taxon>Fungi</taxon>
        <taxon>Dikarya</taxon>
        <taxon>Ascomycota</taxon>
        <taxon>Pezizomycotina</taxon>
        <taxon>Sordariomycetes</taxon>
        <taxon>Hypocreomycetidae</taxon>
        <taxon>Hypocreales</taxon>
        <taxon>Ophiocordycipitaceae</taxon>
        <taxon>Ophiocordyceps</taxon>
    </lineage>
</organism>
<keyword evidence="1" id="KW-0732">Signal</keyword>
<name>A0A8H4PQJ6_9HYPO</name>
<keyword evidence="3" id="KW-1185">Reference proteome</keyword>
<proteinExistence type="predicted"/>
<dbReference type="OrthoDB" id="10448509at2759"/>
<gene>
    <name evidence="2" type="ORF">G6O67_004907</name>
</gene>
<evidence type="ECO:0000313" key="2">
    <source>
        <dbReference type="EMBL" id="KAF4508546.1"/>
    </source>
</evidence>
<dbReference type="Proteomes" id="UP000557566">
    <property type="component" value="Unassembled WGS sequence"/>
</dbReference>
<reference evidence="2 3" key="1">
    <citation type="journal article" date="2020" name="Genome Biol. Evol.">
        <title>A new high-quality draft genome assembly of the Chinese cordyceps Ophiocordyceps sinensis.</title>
        <authorList>
            <person name="Shu R."/>
            <person name="Zhang J."/>
            <person name="Meng Q."/>
            <person name="Zhang H."/>
            <person name="Zhou G."/>
            <person name="Li M."/>
            <person name="Wu P."/>
            <person name="Zhao Y."/>
            <person name="Chen C."/>
            <person name="Qin Q."/>
        </authorList>
    </citation>
    <scope>NUCLEOTIDE SEQUENCE [LARGE SCALE GENOMIC DNA]</scope>
    <source>
        <strain evidence="2 3">IOZ07</strain>
    </source>
</reference>
<dbReference type="AlphaFoldDB" id="A0A8H4PQJ6"/>
<comment type="caution">
    <text evidence="2">The sequence shown here is derived from an EMBL/GenBank/DDBJ whole genome shotgun (WGS) entry which is preliminary data.</text>
</comment>